<keyword evidence="3" id="KW-1185">Reference proteome</keyword>
<dbReference type="EMBL" id="MPUH01000627">
    <property type="protein sequence ID" value="OMJ76519.1"/>
    <property type="molecule type" value="Genomic_DNA"/>
</dbReference>
<accession>A0A1R2BIF0</accession>
<proteinExistence type="predicted"/>
<gene>
    <name evidence="2" type="ORF">SteCoe_24095</name>
</gene>
<organism evidence="2 3">
    <name type="scientific">Stentor coeruleus</name>
    <dbReference type="NCBI Taxonomy" id="5963"/>
    <lineage>
        <taxon>Eukaryota</taxon>
        <taxon>Sar</taxon>
        <taxon>Alveolata</taxon>
        <taxon>Ciliophora</taxon>
        <taxon>Postciliodesmatophora</taxon>
        <taxon>Heterotrichea</taxon>
        <taxon>Heterotrichida</taxon>
        <taxon>Stentoridae</taxon>
        <taxon>Stentor</taxon>
    </lineage>
</organism>
<evidence type="ECO:0000313" key="3">
    <source>
        <dbReference type="Proteomes" id="UP000187209"/>
    </source>
</evidence>
<comment type="caution">
    <text evidence="2">The sequence shown here is derived from an EMBL/GenBank/DDBJ whole genome shotgun (WGS) entry which is preliminary data.</text>
</comment>
<evidence type="ECO:0000313" key="2">
    <source>
        <dbReference type="EMBL" id="OMJ76519.1"/>
    </source>
</evidence>
<feature type="compositionally biased region" description="Acidic residues" evidence="1">
    <location>
        <begin position="100"/>
        <end position="111"/>
    </location>
</feature>
<reference evidence="2 3" key="1">
    <citation type="submission" date="2016-11" db="EMBL/GenBank/DDBJ databases">
        <title>The macronuclear genome of Stentor coeruleus: a giant cell with tiny introns.</title>
        <authorList>
            <person name="Slabodnick M."/>
            <person name="Ruby J.G."/>
            <person name="Reiff S.B."/>
            <person name="Swart E.C."/>
            <person name="Gosai S."/>
            <person name="Prabakaran S."/>
            <person name="Witkowska E."/>
            <person name="Larue G.E."/>
            <person name="Fisher S."/>
            <person name="Freeman R.M."/>
            <person name="Gunawardena J."/>
            <person name="Chu W."/>
            <person name="Stover N.A."/>
            <person name="Gregory B.D."/>
            <person name="Nowacki M."/>
            <person name="Derisi J."/>
            <person name="Roy S.W."/>
            <person name="Marshall W.F."/>
            <person name="Sood P."/>
        </authorList>
    </citation>
    <scope>NUCLEOTIDE SEQUENCE [LARGE SCALE GENOMIC DNA]</scope>
    <source>
        <strain evidence="2">WM001</strain>
    </source>
</reference>
<feature type="region of interest" description="Disordered" evidence="1">
    <location>
        <begin position="99"/>
        <end position="130"/>
    </location>
</feature>
<evidence type="ECO:0000256" key="1">
    <source>
        <dbReference type="SAM" id="MobiDB-lite"/>
    </source>
</evidence>
<sequence length="322" mass="35795">MARIAKTEVEISIGNPDLTPKTKVSLNVGTGNTFISEYKERLQNMIGEDPEEMKFYVTIPCPSDQKAQKFASFLNKTLKHANSNPQSMIGMLLRKIQMGGDEEGDASDEEPENRGMPNDDDSDDNEGAPKAFDYNVTTNLNNVIITIEPLIFKDAIEGTLNYVSMQSGEITNLDTNLLIEIDSRRTIHTILSPKMIKMINESTKIKIALSYDPEALVLGRSVAQNFDMKKRFSKILGYASLYDGGSIKINLNSIKDLGDIMESYIEMIVNVASTIEMMIPREVAKVISRLAENTGHEGFISFLTPVFAGEVTLMMRGASRLF</sequence>
<name>A0A1R2BIF0_9CILI</name>
<protein>
    <submittedName>
        <fullName evidence="2">Uncharacterized protein</fullName>
    </submittedName>
</protein>
<dbReference type="Proteomes" id="UP000187209">
    <property type="component" value="Unassembled WGS sequence"/>
</dbReference>
<dbReference type="AlphaFoldDB" id="A0A1R2BIF0"/>